<dbReference type="GO" id="GO:0000455">
    <property type="term" value="P:enzyme-directed rRNA pseudouridine synthesis"/>
    <property type="evidence" value="ECO:0007669"/>
    <property type="project" value="TreeGrafter"/>
</dbReference>
<gene>
    <name evidence="6" type="ORF">COU14_03410</name>
</gene>
<feature type="domain" description="Pseudouridine synthase RsuA/RluA-like" evidence="5">
    <location>
        <begin position="12"/>
        <end position="182"/>
    </location>
</feature>
<keyword evidence="2 4" id="KW-0413">Isomerase</keyword>
<dbReference type="SUPFAM" id="SSF55120">
    <property type="entry name" value="Pseudouridine synthase"/>
    <property type="match status" value="1"/>
</dbReference>
<comment type="catalytic activity">
    <reaction evidence="4">
        <text>a uridine in RNA = a pseudouridine in RNA</text>
        <dbReference type="Rhea" id="RHEA:48348"/>
        <dbReference type="Rhea" id="RHEA-COMP:12068"/>
        <dbReference type="Rhea" id="RHEA-COMP:12069"/>
        <dbReference type="ChEBI" id="CHEBI:65314"/>
        <dbReference type="ChEBI" id="CHEBI:65315"/>
    </reaction>
</comment>
<dbReference type="Pfam" id="PF00849">
    <property type="entry name" value="PseudoU_synth_2"/>
    <property type="match status" value="1"/>
</dbReference>
<evidence type="ECO:0000259" key="5">
    <source>
        <dbReference type="Pfam" id="PF00849"/>
    </source>
</evidence>
<dbReference type="CDD" id="cd02869">
    <property type="entry name" value="PseudoU_synth_RluA_like"/>
    <property type="match status" value="1"/>
</dbReference>
<sequence length="246" mass="27093">MKESAIIFENADVLVLDKPSGLAVHGDGGDPTGTLVEWFLKREPGSCGVGEPRIGKDGQEIERSGVVHRLDRDTSGVIIMAKNQSAFDHLKTAFQERKVKKVYEALVYGLMKERWGTITRPIGRSNKDWKLRSAERGARGHLRDAVTSWERIVSGEYDGENFSHIKLKPETGRTHQLRVHLKAISRPIVGDPLYGENLIGKSNNLGLKRLALHATTLTLTLPTGEEKTFSAPLPPELATAATLIAN</sequence>
<evidence type="ECO:0000256" key="4">
    <source>
        <dbReference type="RuleBase" id="RU362028"/>
    </source>
</evidence>
<dbReference type="PANTHER" id="PTHR21600">
    <property type="entry name" value="MITOCHONDRIAL RNA PSEUDOURIDINE SYNTHASE"/>
    <property type="match status" value="1"/>
</dbReference>
<dbReference type="InterPro" id="IPR006224">
    <property type="entry name" value="PsdUridine_synth_RluA-like_CS"/>
</dbReference>
<evidence type="ECO:0000256" key="2">
    <source>
        <dbReference type="ARBA" id="ARBA00023235"/>
    </source>
</evidence>
<dbReference type="EC" id="5.4.99.-" evidence="4"/>
<protein>
    <recommendedName>
        <fullName evidence="4">Pseudouridine synthase</fullName>
        <ecNumber evidence="4">5.4.99.-</ecNumber>
    </recommendedName>
</protein>
<dbReference type="Gene3D" id="3.30.2350.10">
    <property type="entry name" value="Pseudouridine synthase"/>
    <property type="match status" value="1"/>
</dbReference>
<accession>A0A2H0UGR9</accession>
<evidence type="ECO:0000256" key="1">
    <source>
        <dbReference type="ARBA" id="ARBA00010876"/>
    </source>
</evidence>
<comment type="function">
    <text evidence="4">Responsible for synthesis of pseudouridine from uracil.</text>
</comment>
<comment type="caution">
    <text evidence="6">The sequence shown here is derived from an EMBL/GenBank/DDBJ whole genome shotgun (WGS) entry which is preliminary data.</text>
</comment>
<proteinExistence type="inferred from homology"/>
<evidence type="ECO:0000313" key="6">
    <source>
        <dbReference type="EMBL" id="PIR85603.1"/>
    </source>
</evidence>
<dbReference type="PROSITE" id="PS01129">
    <property type="entry name" value="PSI_RLU"/>
    <property type="match status" value="1"/>
</dbReference>
<dbReference type="NCBIfam" id="TIGR00005">
    <property type="entry name" value="rluA_subfam"/>
    <property type="match status" value="1"/>
</dbReference>
<dbReference type="InterPro" id="IPR050188">
    <property type="entry name" value="RluA_PseudoU_synthase"/>
</dbReference>
<dbReference type="InterPro" id="IPR006225">
    <property type="entry name" value="PsdUridine_synth_RluC/D"/>
</dbReference>
<comment type="similarity">
    <text evidence="1 4">Belongs to the pseudouridine synthase RluA family.</text>
</comment>
<dbReference type="AlphaFoldDB" id="A0A2H0UGR9"/>
<dbReference type="GO" id="GO:0140098">
    <property type="term" value="F:catalytic activity, acting on RNA"/>
    <property type="evidence" value="ECO:0007669"/>
    <property type="project" value="UniProtKB-ARBA"/>
</dbReference>
<dbReference type="GO" id="GO:0009982">
    <property type="term" value="F:pseudouridine synthase activity"/>
    <property type="evidence" value="ECO:0007669"/>
    <property type="project" value="InterPro"/>
</dbReference>
<name>A0A2H0UGR9_9BACT</name>
<feature type="active site" evidence="3">
    <location>
        <position position="71"/>
    </location>
</feature>
<dbReference type="PANTHER" id="PTHR21600:SF44">
    <property type="entry name" value="RIBOSOMAL LARGE SUBUNIT PSEUDOURIDINE SYNTHASE D"/>
    <property type="match status" value="1"/>
</dbReference>
<dbReference type="Proteomes" id="UP000229612">
    <property type="component" value="Unassembled WGS sequence"/>
</dbReference>
<dbReference type="InterPro" id="IPR020103">
    <property type="entry name" value="PsdUridine_synth_cat_dom_sf"/>
</dbReference>
<dbReference type="InterPro" id="IPR006145">
    <property type="entry name" value="PsdUridine_synth_RsuA/RluA"/>
</dbReference>
<organism evidence="6 7">
    <name type="scientific">Candidatus Kaiserbacteria bacterium CG10_big_fil_rev_8_21_14_0_10_44_10</name>
    <dbReference type="NCBI Taxonomy" id="1974606"/>
    <lineage>
        <taxon>Bacteria</taxon>
        <taxon>Candidatus Kaiseribacteriota</taxon>
    </lineage>
</organism>
<dbReference type="GO" id="GO:0003723">
    <property type="term" value="F:RNA binding"/>
    <property type="evidence" value="ECO:0007669"/>
    <property type="project" value="InterPro"/>
</dbReference>
<reference evidence="7" key="1">
    <citation type="submission" date="2017-09" db="EMBL/GenBank/DDBJ databases">
        <title>Depth-based differentiation of microbial function through sediment-hosted aquifers and enrichment of novel symbionts in the deep terrestrial subsurface.</title>
        <authorList>
            <person name="Probst A.J."/>
            <person name="Ladd B."/>
            <person name="Jarett J.K."/>
            <person name="Geller-Mcgrath D.E."/>
            <person name="Sieber C.M.K."/>
            <person name="Emerson J.B."/>
            <person name="Anantharaman K."/>
            <person name="Thomas B.C."/>
            <person name="Malmstrom R."/>
            <person name="Stieglmeier M."/>
            <person name="Klingl A."/>
            <person name="Woyke T."/>
            <person name="Ryan C.M."/>
            <person name="Banfield J.F."/>
        </authorList>
    </citation>
    <scope>NUCLEOTIDE SEQUENCE [LARGE SCALE GENOMIC DNA]</scope>
</reference>
<evidence type="ECO:0000256" key="3">
    <source>
        <dbReference type="PIRSR" id="PIRSR606225-1"/>
    </source>
</evidence>
<evidence type="ECO:0000313" key="7">
    <source>
        <dbReference type="Proteomes" id="UP000229612"/>
    </source>
</evidence>
<dbReference type="EMBL" id="PFBG01000038">
    <property type="protein sequence ID" value="PIR85603.1"/>
    <property type="molecule type" value="Genomic_DNA"/>
</dbReference>